<gene>
    <name evidence="1" type="ORF">SAMN05660293_01537</name>
</gene>
<evidence type="ECO:0000313" key="2">
    <source>
        <dbReference type="Proteomes" id="UP000190897"/>
    </source>
</evidence>
<reference evidence="2" key="1">
    <citation type="submission" date="2017-02" db="EMBL/GenBank/DDBJ databases">
        <authorList>
            <person name="Varghese N."/>
            <person name="Submissions S."/>
        </authorList>
    </citation>
    <scope>NUCLEOTIDE SEQUENCE [LARGE SCALE GENOMIC DNA]</scope>
    <source>
        <strain evidence="2">DSM 22270</strain>
    </source>
</reference>
<dbReference type="AlphaFoldDB" id="A0A1T5DCX0"/>
<protein>
    <submittedName>
        <fullName evidence="1">Uncharacterized protein</fullName>
    </submittedName>
</protein>
<dbReference type="RefSeq" id="WP_141110234.1">
    <property type="nucleotide sequence ID" value="NZ_FUZA01000002.1"/>
</dbReference>
<accession>A0A1T5DCX0</accession>
<sequence>MKIKSEEVYLKSLVEKLSSFKLFSCQEIMLVLNHKGSQIQGTSVKYYHSKDGFYLTYKWYHPLERYSISHQLAAILKCEGLEREVQLLLELKEHEILQYLDLTNLSISSIVDFEVFQEIQIHISELRSLLTSTPPKLTDPDPSIAGISPVSPLSPPVKTSIMSEDEIQELKSLLDGSLSDDQMFDENLAAHVKALFYFENSGCDVSQARLSFKENLSSKTLGPIIGSDGRRFTVMCRSARSGLLFLGAYAWLQLRKSEIKLYILTGSIFTDCKICENTEDLDEANSIFWVIRREADQNYPNLESILKSDNDVKKMQLIYRMDAGQYKSIFETFGSDSLAVRTGGVIDDEI</sequence>
<dbReference type="EMBL" id="FUZA01000002">
    <property type="protein sequence ID" value="SKB69602.1"/>
    <property type="molecule type" value="Genomic_DNA"/>
</dbReference>
<proteinExistence type="predicted"/>
<keyword evidence="2" id="KW-1185">Reference proteome</keyword>
<dbReference type="Proteomes" id="UP000190897">
    <property type="component" value="Unassembled WGS sequence"/>
</dbReference>
<name>A0A1T5DCX0_9BACT</name>
<organism evidence="1 2">
    <name type="scientific">Dyadobacter psychrophilus</name>
    <dbReference type="NCBI Taxonomy" id="651661"/>
    <lineage>
        <taxon>Bacteria</taxon>
        <taxon>Pseudomonadati</taxon>
        <taxon>Bacteroidota</taxon>
        <taxon>Cytophagia</taxon>
        <taxon>Cytophagales</taxon>
        <taxon>Spirosomataceae</taxon>
        <taxon>Dyadobacter</taxon>
    </lineage>
</organism>
<evidence type="ECO:0000313" key="1">
    <source>
        <dbReference type="EMBL" id="SKB69602.1"/>
    </source>
</evidence>